<dbReference type="PANTHER" id="PTHR30035">
    <property type="entry name" value="LIPOPROTEIN VACJ-RELATED"/>
    <property type="match status" value="1"/>
</dbReference>
<evidence type="ECO:0000256" key="3">
    <source>
        <dbReference type="SAM" id="SignalP"/>
    </source>
</evidence>
<dbReference type="AlphaFoldDB" id="A0A9X0UCL2"/>
<dbReference type="Proteomes" id="UP000600101">
    <property type="component" value="Unassembled WGS sequence"/>
</dbReference>
<evidence type="ECO:0000256" key="1">
    <source>
        <dbReference type="ARBA" id="ARBA00010634"/>
    </source>
</evidence>
<organism evidence="4 5">
    <name type="scientific">Siccirubricoccus deserti</name>
    <dbReference type="NCBI Taxonomy" id="2013562"/>
    <lineage>
        <taxon>Bacteria</taxon>
        <taxon>Pseudomonadati</taxon>
        <taxon>Pseudomonadota</taxon>
        <taxon>Alphaproteobacteria</taxon>
        <taxon>Acetobacterales</taxon>
        <taxon>Roseomonadaceae</taxon>
        <taxon>Siccirubricoccus</taxon>
    </lineage>
</organism>
<dbReference type="EMBL" id="JACOMF010000003">
    <property type="protein sequence ID" value="MBC4014591.1"/>
    <property type="molecule type" value="Genomic_DNA"/>
</dbReference>
<reference evidence="4" key="1">
    <citation type="submission" date="2020-08" db="EMBL/GenBank/DDBJ databases">
        <authorList>
            <person name="Hu Y."/>
            <person name="Nguyen S.V."/>
            <person name="Li F."/>
            <person name="Fanning S."/>
        </authorList>
    </citation>
    <scope>NUCLEOTIDE SEQUENCE</scope>
    <source>
        <strain evidence="4">SYSU D8009</strain>
    </source>
</reference>
<evidence type="ECO:0000256" key="2">
    <source>
        <dbReference type="ARBA" id="ARBA00022729"/>
    </source>
</evidence>
<comment type="similarity">
    <text evidence="1">Belongs to the MlaA family.</text>
</comment>
<protein>
    <submittedName>
        <fullName evidence="4">VacJ family lipoprotein</fullName>
    </submittedName>
</protein>
<dbReference type="InterPro" id="IPR007428">
    <property type="entry name" value="MlaA"/>
</dbReference>
<proteinExistence type="inferred from homology"/>
<keyword evidence="5" id="KW-1185">Reference proteome</keyword>
<dbReference type="GO" id="GO:0016020">
    <property type="term" value="C:membrane"/>
    <property type="evidence" value="ECO:0007669"/>
    <property type="project" value="InterPro"/>
</dbReference>
<evidence type="ECO:0000313" key="4">
    <source>
        <dbReference type="EMBL" id="MBC4014591.1"/>
    </source>
</evidence>
<gene>
    <name evidence="4" type="ORF">H7965_04565</name>
</gene>
<feature type="chain" id="PRO_5040796774" evidence="3">
    <location>
        <begin position="25"/>
        <end position="244"/>
    </location>
</feature>
<keyword evidence="2 3" id="KW-0732">Signal</keyword>
<dbReference type="PRINTS" id="PR01805">
    <property type="entry name" value="VACJLIPOPROT"/>
</dbReference>
<dbReference type="PANTHER" id="PTHR30035:SF3">
    <property type="entry name" value="INTERMEMBRANE PHOSPHOLIPID TRANSPORT SYSTEM LIPOPROTEIN MLAA"/>
    <property type="match status" value="1"/>
</dbReference>
<evidence type="ECO:0000313" key="5">
    <source>
        <dbReference type="Proteomes" id="UP000600101"/>
    </source>
</evidence>
<name>A0A9X0UCL2_9PROT</name>
<sequence length="244" mass="26501">MPRTAPLVLLLTLLLGACAGTASGPVTDANDPLEATNRQVLDFNLKLDDAVFRPVAVFYRDSLGAWTRTRIRNVLRNLNEPTVVANALLQGRPLDAGQATMRFVINSIGGFGGMFDLESIGGPPRILRDLGQTLYVWGVPDGPFLMLPVAGPSNPRELTGLIGNGFMNPISWVMPVSANLGRGALEGLDERERNIETLDELKATSLDLYARLRSLWRQNRDAELGRTSTESLDVLEDPGAPAPR</sequence>
<dbReference type="Pfam" id="PF04333">
    <property type="entry name" value="MlaA"/>
    <property type="match status" value="1"/>
</dbReference>
<dbReference type="RefSeq" id="WP_186769350.1">
    <property type="nucleotide sequence ID" value="NZ_JACOMF010000003.1"/>
</dbReference>
<comment type="caution">
    <text evidence="4">The sequence shown here is derived from an EMBL/GenBank/DDBJ whole genome shotgun (WGS) entry which is preliminary data.</text>
</comment>
<dbReference type="GO" id="GO:0120010">
    <property type="term" value="P:intermembrane phospholipid transfer"/>
    <property type="evidence" value="ECO:0007669"/>
    <property type="project" value="TreeGrafter"/>
</dbReference>
<keyword evidence="4" id="KW-0449">Lipoprotein</keyword>
<dbReference type="PROSITE" id="PS51257">
    <property type="entry name" value="PROKAR_LIPOPROTEIN"/>
    <property type="match status" value="1"/>
</dbReference>
<feature type="signal peptide" evidence="3">
    <location>
        <begin position="1"/>
        <end position="24"/>
    </location>
</feature>
<accession>A0A9X0UCL2</accession>